<protein>
    <submittedName>
        <fullName evidence="2">Uncharacterized protein</fullName>
    </submittedName>
</protein>
<feature type="compositionally biased region" description="Polar residues" evidence="1">
    <location>
        <begin position="173"/>
        <end position="196"/>
    </location>
</feature>
<feature type="region of interest" description="Disordered" evidence="1">
    <location>
        <begin position="133"/>
        <end position="160"/>
    </location>
</feature>
<dbReference type="OMA" id="VETWVIK"/>
<feature type="region of interest" description="Disordered" evidence="1">
    <location>
        <begin position="1"/>
        <end position="34"/>
    </location>
</feature>
<evidence type="ECO:0000313" key="2">
    <source>
        <dbReference type="EMBL" id="EFZ17057.1"/>
    </source>
</evidence>
<accession>E9IQU5</accession>
<dbReference type="EMBL" id="GL764929">
    <property type="protein sequence ID" value="EFZ17057.1"/>
    <property type="molecule type" value="Genomic_DNA"/>
</dbReference>
<proteinExistence type="predicted"/>
<feature type="region of interest" description="Disordered" evidence="1">
    <location>
        <begin position="173"/>
        <end position="219"/>
    </location>
</feature>
<dbReference type="HOGENOM" id="CLU_638297_0_0_1"/>
<evidence type="ECO:0000256" key="1">
    <source>
        <dbReference type="SAM" id="MobiDB-lite"/>
    </source>
</evidence>
<name>E9IQU5_SOLIN</name>
<feature type="compositionally biased region" description="Basic and acidic residues" evidence="1">
    <location>
        <begin position="12"/>
        <end position="34"/>
    </location>
</feature>
<sequence>MEEGKEGRKKKEREVEEEKGEEKRKVGRPSKAEGMRDRVYSLSLIDAFKRGEKRKEIDALQADIFKKSIKVLKSPEKQLEKQPEKQEEAGLSEILREVKEGFKEVKAELREVKEGKAEMREWMEDMRKRLDSLKKRVQEIEKSRGREEKEEGVEERKEEEKKLAYAGEIDSKSINNIMSANNKPRSPRLNGTQRTATRSREQQQNGEKEKGRDEGIRRKDEENRRTCMIKRKKSYDLNRKCNYNLNTNWLHLCLTRYKCACVGVYCDQGIFSYPGVKAKEKGIEVLRKDIEDIVGATARVEGIRSIEKKDKKGKEMVWVRLASVGEKIEVMKGKAKLRERREWIVDDLTEKERRIEWWIRKREGRKVRVRYMKIWIEEKLWVWDEIKDELREWHGKKVREWKGLLKCGRHGKQREEFQGETKRMGCDVPK</sequence>
<feature type="non-terminal residue" evidence="2">
    <location>
        <position position="430"/>
    </location>
</feature>
<gene>
    <name evidence="2" type="ORF">SINV_01989</name>
</gene>
<reference evidence="2" key="1">
    <citation type="journal article" date="2011" name="Proc. Natl. Acad. Sci. U.S.A.">
        <title>The genome of the fire ant Solenopsis invicta.</title>
        <authorList>
            <person name="Wurm Y."/>
            <person name="Wang J."/>
            <person name="Riba-Grognuz O."/>
            <person name="Corona M."/>
            <person name="Nygaard S."/>
            <person name="Hunt B.G."/>
            <person name="Ingram K.K."/>
            <person name="Falquet L."/>
            <person name="Nipitwattanaphon M."/>
            <person name="Gotzek D."/>
            <person name="Dijkstra M.B."/>
            <person name="Oettler J."/>
            <person name="Comtesse F."/>
            <person name="Shih C.J."/>
            <person name="Wu W.J."/>
            <person name="Yang C.C."/>
            <person name="Thomas J."/>
            <person name="Beaudoing E."/>
            <person name="Pradervand S."/>
            <person name="Flegel V."/>
            <person name="Cook E.D."/>
            <person name="Fabbretti R."/>
            <person name="Stockinger H."/>
            <person name="Long L."/>
            <person name="Farmerie W.G."/>
            <person name="Oakey J."/>
            <person name="Boomsma J.J."/>
            <person name="Pamilo P."/>
            <person name="Yi S.V."/>
            <person name="Heinze J."/>
            <person name="Goodisman M.A."/>
            <person name="Farinelli L."/>
            <person name="Harshman K."/>
            <person name="Hulo N."/>
            <person name="Cerutti L."/>
            <person name="Xenarios I."/>
            <person name="Shoemaker D."/>
            <person name="Keller L."/>
        </authorList>
    </citation>
    <scope>NUCLEOTIDE SEQUENCE [LARGE SCALE GENOMIC DNA]</scope>
</reference>
<feature type="compositionally biased region" description="Basic and acidic residues" evidence="1">
    <location>
        <begin position="198"/>
        <end position="219"/>
    </location>
</feature>
<organism>
    <name type="scientific">Solenopsis invicta</name>
    <name type="common">Red imported fire ant</name>
    <name type="synonym">Solenopsis wagneri</name>
    <dbReference type="NCBI Taxonomy" id="13686"/>
    <lineage>
        <taxon>Eukaryota</taxon>
        <taxon>Metazoa</taxon>
        <taxon>Ecdysozoa</taxon>
        <taxon>Arthropoda</taxon>
        <taxon>Hexapoda</taxon>
        <taxon>Insecta</taxon>
        <taxon>Pterygota</taxon>
        <taxon>Neoptera</taxon>
        <taxon>Endopterygota</taxon>
        <taxon>Hymenoptera</taxon>
        <taxon>Apocrita</taxon>
        <taxon>Aculeata</taxon>
        <taxon>Formicoidea</taxon>
        <taxon>Formicidae</taxon>
        <taxon>Myrmicinae</taxon>
        <taxon>Solenopsis</taxon>
    </lineage>
</organism>
<dbReference type="AlphaFoldDB" id="E9IQU5"/>